<dbReference type="OrthoDB" id="431510at2759"/>
<evidence type="ECO:0000313" key="8">
    <source>
        <dbReference type="Proteomes" id="UP000654075"/>
    </source>
</evidence>
<keyword evidence="2 4" id="KW-0863">Zinc-finger</keyword>
<dbReference type="PROSITE" id="PS50199">
    <property type="entry name" value="ZF_RANBP2_2"/>
    <property type="match status" value="1"/>
</dbReference>
<protein>
    <recommendedName>
        <fullName evidence="6">RanBP2-type domain-containing protein</fullName>
    </recommendedName>
</protein>
<feature type="compositionally biased region" description="Low complexity" evidence="5">
    <location>
        <begin position="19"/>
        <end position="29"/>
    </location>
</feature>
<feature type="region of interest" description="Disordered" evidence="5">
    <location>
        <begin position="1185"/>
        <end position="1212"/>
    </location>
</feature>
<evidence type="ECO:0000256" key="3">
    <source>
        <dbReference type="ARBA" id="ARBA00022833"/>
    </source>
</evidence>
<evidence type="ECO:0000256" key="2">
    <source>
        <dbReference type="ARBA" id="ARBA00022771"/>
    </source>
</evidence>
<dbReference type="Pfam" id="PF23191">
    <property type="entry name" value="WHD_MCM3_C"/>
    <property type="match status" value="1"/>
</dbReference>
<dbReference type="PROSITE" id="PS01358">
    <property type="entry name" value="ZF_RANBP2_1"/>
    <property type="match status" value="1"/>
</dbReference>
<keyword evidence="1" id="KW-0479">Metal-binding</keyword>
<sequence>MEETLHRSQSTLKRRRVTAAPAPEGAEAPAPAPDGDGGGAGLHGDDSAETAKHRIDGLAKRMGDVAAHLSSVSGPLSLDVCEQLVRQLELQAASLAVPPVMAVTGGITSPASSSASAEWVCPVCDTRNPGSKQDCSFCSASKQEAADEPFSSLSSPDIAGAPQQPWPLAKLKPLRDDADVGQPPARLQATARTALAQLESRKVTAVNAQEGLRVIHAGGRAGCLLGAVQPRPMKSALVSWDDGAAPSEVPMKNLKKEASCRLERLSPGPLQGTASDLKIGLCLAIKNRAWQLKQTLPLNILNCWRHQKWVKIYLVDFGSDDGCLDYIKSNFQYAIEAKLLRVFSGDLQFWHCSIAKNTAHRLAMEECDVVCNLDADNVLSPDFVTDVRNRMLGGAGLIQYYNGDILKHDGTYGRIACRSIDFQYLRGYDEAALPAGAHDGDLMLRLRLLGRRKERVTSQALSCAIPNTKEETLRFTSPEHEALPWSVMERRNAEHFRLLRAKGVLVRNLLSSGGGSSHKADKPCILPSIGAPAWELGFWRVCVHFTSAGSKTSVSWGRLPEKARLWTMYIRGLQDLLHVVQNGTAHQDELECLTKLASLLAELGMNSAPALAPAAALAVEMLSCLMLTNQLPRTVCEALLENIRWLLPLQPKLLLGRKVLEVLNQLLEPSSDLKLSALRLLAGQLADSGSPNLVTESQQALILERADQLLCCAEVALQVLKTSVKDLLAPQDPPLQPGSIPQLVFESLRVLRGLLGWKILPTRLCQLILPSCIQACFALEPAIRNAAGHLAQQLTPWLLAQPGGEERILEGGLTGSFVLLFAAKAGTRASGDVAFGRWDAWQSMADQCDARILRAAAQRLLGLLEQSGSPDLDHELGVRAGRLGLAELHRLFGNFLSRSMRALIHSGGQALKEEMLHNCAIRVQALRDDEARSQAAVAALEGLLMELSEEGPPPNVPVRLFFQGGDLGLGASCRRAAQAKLKAIQPPASSRRKRAAITCGESAKPSASSSCGELNEARSAGADPPLPQPSASSSCGELKKASSAGADSQLPQPSASTVARFAEALQVSGAPIHQGWLNGKYNLVQRSQLPPHTRALLGDSQGDCLYVGNYLEGSATQAPIIWKDQRHNQWKISTLARSGSHYLTSGEVSAGNWKPGPKEGRLKEFTDSPQWARQIKVEDLANNPQEAADDMDSCSHAPSMVETGAEPESEPLDEPEAEVRSAEMISEPRLRFLTERISRAFTAEQTDSLPQQELMCKINAGLPSHTSFDETEFRTGLAKLDSLNKVVLQDVTVYRT</sequence>
<dbReference type="GO" id="GO:0008270">
    <property type="term" value="F:zinc ion binding"/>
    <property type="evidence" value="ECO:0007669"/>
    <property type="project" value="UniProtKB-KW"/>
</dbReference>
<dbReference type="CDD" id="cd00761">
    <property type="entry name" value="Glyco_tranf_GTA_type"/>
    <property type="match status" value="1"/>
</dbReference>
<dbReference type="InterPro" id="IPR029044">
    <property type="entry name" value="Nucleotide-diphossugar_trans"/>
</dbReference>
<comment type="caution">
    <text evidence="7">The sequence shown here is derived from an EMBL/GenBank/DDBJ whole genome shotgun (WGS) entry which is preliminary data.</text>
</comment>
<feature type="region of interest" description="Disordered" evidence="5">
    <location>
        <begin position="1"/>
        <end position="49"/>
    </location>
</feature>
<dbReference type="Gene3D" id="3.90.550.10">
    <property type="entry name" value="Spore Coat Polysaccharide Biosynthesis Protein SpsA, Chain A"/>
    <property type="match status" value="1"/>
</dbReference>
<feature type="domain" description="RanBP2-type" evidence="6">
    <location>
        <begin position="115"/>
        <end position="144"/>
    </location>
</feature>
<evidence type="ECO:0000256" key="4">
    <source>
        <dbReference type="PROSITE-ProRule" id="PRU00322"/>
    </source>
</evidence>
<evidence type="ECO:0000313" key="7">
    <source>
        <dbReference type="EMBL" id="CAE8626208.1"/>
    </source>
</evidence>
<dbReference type="InterPro" id="IPR056575">
    <property type="entry name" value="WH_MCM3_C"/>
</dbReference>
<name>A0A813GJ45_POLGL</name>
<proteinExistence type="predicted"/>
<dbReference type="EMBL" id="CAJNNV010028934">
    <property type="protein sequence ID" value="CAE8626208.1"/>
    <property type="molecule type" value="Genomic_DNA"/>
</dbReference>
<keyword evidence="3" id="KW-0862">Zinc</keyword>
<keyword evidence="8" id="KW-1185">Reference proteome</keyword>
<evidence type="ECO:0000256" key="5">
    <source>
        <dbReference type="SAM" id="MobiDB-lite"/>
    </source>
</evidence>
<dbReference type="SUPFAM" id="SSF53448">
    <property type="entry name" value="Nucleotide-diphospho-sugar transferases"/>
    <property type="match status" value="1"/>
</dbReference>
<evidence type="ECO:0000256" key="1">
    <source>
        <dbReference type="ARBA" id="ARBA00022723"/>
    </source>
</evidence>
<reference evidence="7" key="1">
    <citation type="submission" date="2021-02" db="EMBL/GenBank/DDBJ databases">
        <authorList>
            <person name="Dougan E. K."/>
            <person name="Rhodes N."/>
            <person name="Thang M."/>
            <person name="Chan C."/>
        </authorList>
    </citation>
    <scope>NUCLEOTIDE SEQUENCE</scope>
</reference>
<feature type="region of interest" description="Disordered" evidence="5">
    <location>
        <begin position="981"/>
        <end position="1052"/>
    </location>
</feature>
<evidence type="ECO:0000259" key="6">
    <source>
        <dbReference type="PROSITE" id="PS50199"/>
    </source>
</evidence>
<gene>
    <name evidence="7" type="ORF">PGLA1383_LOCUS43157</name>
</gene>
<dbReference type="InterPro" id="IPR001876">
    <property type="entry name" value="Znf_RanBP2"/>
</dbReference>
<dbReference type="Proteomes" id="UP000654075">
    <property type="component" value="Unassembled WGS sequence"/>
</dbReference>
<organism evidence="7 8">
    <name type="scientific">Polarella glacialis</name>
    <name type="common">Dinoflagellate</name>
    <dbReference type="NCBI Taxonomy" id="89957"/>
    <lineage>
        <taxon>Eukaryota</taxon>
        <taxon>Sar</taxon>
        <taxon>Alveolata</taxon>
        <taxon>Dinophyceae</taxon>
        <taxon>Suessiales</taxon>
        <taxon>Suessiaceae</taxon>
        <taxon>Polarella</taxon>
    </lineage>
</organism>
<accession>A0A813GJ45</accession>